<dbReference type="PANTHER" id="PTHR32054:SF31">
    <property type="entry name" value="PROTEIN WEAK CHLOROPLAST MOVEMENT UNDER BLUE LIGHT 1"/>
    <property type="match status" value="1"/>
</dbReference>
<dbReference type="Proteomes" id="UP001359559">
    <property type="component" value="Unassembled WGS sequence"/>
</dbReference>
<feature type="coiled-coil region" evidence="3">
    <location>
        <begin position="53"/>
        <end position="97"/>
    </location>
</feature>
<organism evidence="4 5">
    <name type="scientific">Clitoria ternatea</name>
    <name type="common">Butterfly pea</name>
    <dbReference type="NCBI Taxonomy" id="43366"/>
    <lineage>
        <taxon>Eukaryota</taxon>
        <taxon>Viridiplantae</taxon>
        <taxon>Streptophyta</taxon>
        <taxon>Embryophyta</taxon>
        <taxon>Tracheophyta</taxon>
        <taxon>Spermatophyta</taxon>
        <taxon>Magnoliopsida</taxon>
        <taxon>eudicotyledons</taxon>
        <taxon>Gunneridae</taxon>
        <taxon>Pentapetalae</taxon>
        <taxon>rosids</taxon>
        <taxon>fabids</taxon>
        <taxon>Fabales</taxon>
        <taxon>Fabaceae</taxon>
        <taxon>Papilionoideae</taxon>
        <taxon>50 kb inversion clade</taxon>
        <taxon>NPAAA clade</taxon>
        <taxon>indigoferoid/millettioid clade</taxon>
        <taxon>Phaseoleae</taxon>
        <taxon>Clitoria</taxon>
    </lineage>
</organism>
<sequence>MTLHVYTLEVEKSVEDFTIELIFVKESLETAHAAHLEAEEHRIGTVVTRDQDSLNWEKELKQAEEELERLNQQILSAKELKSKLETASALLLDLQAELTTYMESTLKQEGDEGGKTHTDIQAAVASTRKELEEVKLNIEKANAEVYFQS</sequence>
<dbReference type="GO" id="GO:0009904">
    <property type="term" value="P:chloroplast accumulation movement"/>
    <property type="evidence" value="ECO:0007669"/>
    <property type="project" value="TreeGrafter"/>
</dbReference>
<dbReference type="InterPro" id="IPR008545">
    <property type="entry name" value="Web"/>
</dbReference>
<dbReference type="Pfam" id="PF05701">
    <property type="entry name" value="WEMBL"/>
    <property type="match status" value="1"/>
</dbReference>
<accession>A0AAN9JAB3</accession>
<keyword evidence="5" id="KW-1185">Reference proteome</keyword>
<evidence type="ECO:0000256" key="1">
    <source>
        <dbReference type="ARBA" id="ARBA00005485"/>
    </source>
</evidence>
<comment type="caution">
    <text evidence="4">The sequence shown here is derived from an EMBL/GenBank/DDBJ whole genome shotgun (WGS) entry which is preliminary data.</text>
</comment>
<name>A0AAN9JAB3_CLITE</name>
<protein>
    <submittedName>
        <fullName evidence="4">Uncharacterized protein</fullName>
    </submittedName>
</protein>
<dbReference type="AlphaFoldDB" id="A0AAN9JAB3"/>
<comment type="similarity">
    <text evidence="1">Belongs to the WEB family.</text>
</comment>
<keyword evidence="2 3" id="KW-0175">Coiled coil</keyword>
<reference evidence="4 5" key="1">
    <citation type="submission" date="2024-01" db="EMBL/GenBank/DDBJ databases">
        <title>The genomes of 5 underutilized Papilionoideae crops provide insights into root nodulation and disease resistance.</title>
        <authorList>
            <person name="Yuan L."/>
        </authorList>
    </citation>
    <scope>NUCLEOTIDE SEQUENCE [LARGE SCALE GENOMIC DNA]</scope>
    <source>
        <strain evidence="4">LY-2023</strain>
        <tissue evidence="4">Leaf</tissue>
    </source>
</reference>
<dbReference type="PANTHER" id="PTHR32054">
    <property type="entry name" value="HEAVY CHAIN, PUTATIVE, EXPRESSED-RELATED-RELATED"/>
    <property type="match status" value="1"/>
</dbReference>
<dbReference type="GO" id="GO:0005829">
    <property type="term" value="C:cytosol"/>
    <property type="evidence" value="ECO:0007669"/>
    <property type="project" value="TreeGrafter"/>
</dbReference>
<evidence type="ECO:0000256" key="3">
    <source>
        <dbReference type="SAM" id="Coils"/>
    </source>
</evidence>
<evidence type="ECO:0000313" key="5">
    <source>
        <dbReference type="Proteomes" id="UP001359559"/>
    </source>
</evidence>
<proteinExistence type="inferred from homology"/>
<gene>
    <name evidence="4" type="ORF">RJT34_17440</name>
</gene>
<evidence type="ECO:0000256" key="2">
    <source>
        <dbReference type="ARBA" id="ARBA00023054"/>
    </source>
</evidence>
<dbReference type="EMBL" id="JAYKXN010000004">
    <property type="protein sequence ID" value="KAK7294551.1"/>
    <property type="molecule type" value="Genomic_DNA"/>
</dbReference>
<dbReference type="GO" id="GO:0009903">
    <property type="term" value="P:chloroplast avoidance movement"/>
    <property type="evidence" value="ECO:0007669"/>
    <property type="project" value="TreeGrafter"/>
</dbReference>
<evidence type="ECO:0000313" key="4">
    <source>
        <dbReference type="EMBL" id="KAK7294551.1"/>
    </source>
</evidence>